<accession>A0A8H6ABX0</accession>
<feature type="region of interest" description="Disordered" evidence="1">
    <location>
        <begin position="145"/>
        <end position="179"/>
    </location>
</feature>
<proteinExistence type="predicted"/>
<dbReference type="Proteomes" id="UP000541154">
    <property type="component" value="Unassembled WGS sequence"/>
</dbReference>
<evidence type="ECO:0000256" key="1">
    <source>
        <dbReference type="SAM" id="MobiDB-lite"/>
    </source>
</evidence>
<protein>
    <submittedName>
        <fullName evidence="2">Uncharacterized protein</fullName>
    </submittedName>
</protein>
<gene>
    <name evidence="2" type="ORF">ETB97_010846</name>
</gene>
<name>A0A8H6ABX0_PETAA</name>
<organism evidence="2 3">
    <name type="scientific">Petromyces alliaceus</name>
    <name type="common">Aspergillus alliaceus</name>
    <dbReference type="NCBI Taxonomy" id="209559"/>
    <lineage>
        <taxon>Eukaryota</taxon>
        <taxon>Fungi</taxon>
        <taxon>Dikarya</taxon>
        <taxon>Ascomycota</taxon>
        <taxon>Pezizomycotina</taxon>
        <taxon>Eurotiomycetes</taxon>
        <taxon>Eurotiomycetidae</taxon>
        <taxon>Eurotiales</taxon>
        <taxon>Aspergillaceae</taxon>
        <taxon>Aspergillus</taxon>
        <taxon>Aspergillus subgen. Circumdati</taxon>
    </lineage>
</organism>
<evidence type="ECO:0000313" key="2">
    <source>
        <dbReference type="EMBL" id="KAF5863038.1"/>
    </source>
</evidence>
<keyword evidence="3" id="KW-1185">Reference proteome</keyword>
<feature type="region of interest" description="Disordered" evidence="1">
    <location>
        <begin position="49"/>
        <end position="69"/>
    </location>
</feature>
<comment type="caution">
    <text evidence="2">The sequence shown here is derived from an EMBL/GenBank/DDBJ whole genome shotgun (WGS) entry which is preliminary data.</text>
</comment>
<reference evidence="2 3" key="1">
    <citation type="submission" date="2019-04" db="EMBL/GenBank/DDBJ databases">
        <title>Aspergillus burnettii sp. nov., novel species from soil in southeast Queensland.</title>
        <authorList>
            <person name="Gilchrist C.L.M."/>
            <person name="Pitt J.I."/>
            <person name="Lange L."/>
            <person name="Lacey H.J."/>
            <person name="Vuong D."/>
            <person name="Midgley D.J."/>
            <person name="Greenfield P."/>
            <person name="Bradbury M."/>
            <person name="Lacey E."/>
            <person name="Busk P.K."/>
            <person name="Pilgaard B."/>
            <person name="Chooi Y.H."/>
            <person name="Piggott A.M."/>
        </authorList>
    </citation>
    <scope>NUCLEOTIDE SEQUENCE [LARGE SCALE GENOMIC DNA]</scope>
    <source>
        <strain evidence="2 3">FRR 5400</strain>
    </source>
</reference>
<dbReference type="AlphaFoldDB" id="A0A8H6ABX0"/>
<sequence length="179" mass="20052">MILILHLVIRPIIKHRNHIPADLGYHRALLLRLEPHRSAPRAVRKHIPLAPKSPHNLPSPANTSDGMHIPGRDQIVPIRMLIDAVDMEEVIRHGHWNYSSPCRLGRVSLLNTVVLIRSLFEQLFPGLDIDLLDYSVVDPSIHCAHPPNNARQSGRTDLVNDHPLPPKTSDNPAPDTPVP</sequence>
<evidence type="ECO:0000313" key="3">
    <source>
        <dbReference type="Proteomes" id="UP000541154"/>
    </source>
</evidence>
<dbReference type="EMBL" id="SPNV01000060">
    <property type="protein sequence ID" value="KAF5863038.1"/>
    <property type="molecule type" value="Genomic_DNA"/>
</dbReference>